<dbReference type="InterPro" id="IPR050671">
    <property type="entry name" value="CD300_family_receptors"/>
</dbReference>
<dbReference type="PANTHER" id="PTHR11860">
    <property type="entry name" value="POLYMERIC-IMMUNOGLOBULIN RECEPTOR"/>
    <property type="match status" value="1"/>
</dbReference>
<dbReference type="Ensembl" id="ENSSRHT00000074284.1">
    <property type="protein sequence ID" value="ENSSRHP00000072303.1"/>
    <property type="gene ID" value="ENSSRHG00000035963.1"/>
</dbReference>
<dbReference type="Proteomes" id="UP000472270">
    <property type="component" value="Unassembled WGS sequence"/>
</dbReference>
<reference evidence="5" key="1">
    <citation type="submission" date="2025-08" db="UniProtKB">
        <authorList>
            <consortium name="Ensembl"/>
        </authorList>
    </citation>
    <scope>IDENTIFICATION</scope>
</reference>
<dbReference type="PROSITE" id="PS50835">
    <property type="entry name" value="IG_LIKE"/>
    <property type="match status" value="2"/>
</dbReference>
<sequence length="223" mass="25147">MNIRVKSGSPGIIPCLYDKKHKENRKYWCKGSHLVSCSILAYANETGKYSLTDYPAQSIFTVQWKNMKTSDSGYYWCAVEIGGKRDTGYYLYLTVQSTPDVSVALRSSSVSGHEGGDISVQCLYSPRYQDKLKQWCRYEDQSCYTVGRTNTSQNSSVQISDDGRRSFTVLMTGLRLTDSGWYFCSVGDRQIPVQLTVTEAKRGKITNQFSHKNDATLNALKLT</sequence>
<dbReference type="InterPro" id="IPR003599">
    <property type="entry name" value="Ig_sub"/>
</dbReference>
<feature type="domain" description="Ig-like" evidence="4">
    <location>
        <begin position="1"/>
        <end position="80"/>
    </location>
</feature>
<dbReference type="InterPro" id="IPR013783">
    <property type="entry name" value="Ig-like_fold"/>
</dbReference>
<dbReference type="InterPro" id="IPR036179">
    <property type="entry name" value="Ig-like_dom_sf"/>
</dbReference>
<dbReference type="SMART" id="SM00409">
    <property type="entry name" value="IG"/>
    <property type="match status" value="2"/>
</dbReference>
<keyword evidence="6" id="KW-1185">Reference proteome</keyword>
<dbReference type="InterPro" id="IPR007110">
    <property type="entry name" value="Ig-like_dom"/>
</dbReference>
<dbReference type="AlphaFoldDB" id="A0A673L5J3"/>
<reference evidence="5" key="2">
    <citation type="submission" date="2025-09" db="UniProtKB">
        <authorList>
            <consortium name="Ensembl"/>
        </authorList>
    </citation>
    <scope>IDENTIFICATION</scope>
</reference>
<feature type="domain" description="Ig-like" evidence="4">
    <location>
        <begin position="99"/>
        <end position="198"/>
    </location>
</feature>
<dbReference type="Pfam" id="PF07686">
    <property type="entry name" value="V-set"/>
    <property type="match status" value="2"/>
</dbReference>
<keyword evidence="3" id="KW-0472">Membrane</keyword>
<keyword evidence="2" id="KW-0812">Transmembrane</keyword>
<proteinExistence type="predicted"/>
<dbReference type="PANTHER" id="PTHR11860:SF87">
    <property type="entry name" value="CMRF35-LIKE MOLECULE 8"/>
    <property type="match status" value="1"/>
</dbReference>
<evidence type="ECO:0000313" key="6">
    <source>
        <dbReference type="Proteomes" id="UP000472270"/>
    </source>
</evidence>
<accession>A0A673L5J3</accession>
<dbReference type="InterPro" id="IPR013106">
    <property type="entry name" value="Ig_V-set"/>
</dbReference>
<evidence type="ECO:0000256" key="3">
    <source>
        <dbReference type="ARBA" id="ARBA00023136"/>
    </source>
</evidence>
<comment type="subcellular location">
    <subcellularLocation>
        <location evidence="1">Membrane</location>
    </subcellularLocation>
</comment>
<organism evidence="5 6">
    <name type="scientific">Sinocyclocheilus rhinocerous</name>
    <dbReference type="NCBI Taxonomy" id="307959"/>
    <lineage>
        <taxon>Eukaryota</taxon>
        <taxon>Metazoa</taxon>
        <taxon>Chordata</taxon>
        <taxon>Craniata</taxon>
        <taxon>Vertebrata</taxon>
        <taxon>Euteleostomi</taxon>
        <taxon>Actinopterygii</taxon>
        <taxon>Neopterygii</taxon>
        <taxon>Teleostei</taxon>
        <taxon>Ostariophysi</taxon>
        <taxon>Cypriniformes</taxon>
        <taxon>Cyprinidae</taxon>
        <taxon>Cyprininae</taxon>
        <taxon>Sinocyclocheilus</taxon>
    </lineage>
</organism>
<evidence type="ECO:0000256" key="1">
    <source>
        <dbReference type="ARBA" id="ARBA00004370"/>
    </source>
</evidence>
<dbReference type="Gene3D" id="2.60.40.10">
    <property type="entry name" value="Immunoglobulins"/>
    <property type="match status" value="2"/>
</dbReference>
<name>A0A673L5J3_9TELE</name>
<evidence type="ECO:0000259" key="4">
    <source>
        <dbReference type="PROSITE" id="PS50835"/>
    </source>
</evidence>
<dbReference type="GO" id="GO:0005886">
    <property type="term" value="C:plasma membrane"/>
    <property type="evidence" value="ECO:0007669"/>
    <property type="project" value="TreeGrafter"/>
</dbReference>
<dbReference type="SUPFAM" id="SSF48726">
    <property type="entry name" value="Immunoglobulin"/>
    <property type="match status" value="2"/>
</dbReference>
<evidence type="ECO:0000313" key="5">
    <source>
        <dbReference type="Ensembl" id="ENSSRHP00000072303.1"/>
    </source>
</evidence>
<dbReference type="GO" id="GO:0004888">
    <property type="term" value="F:transmembrane signaling receptor activity"/>
    <property type="evidence" value="ECO:0007669"/>
    <property type="project" value="TreeGrafter"/>
</dbReference>
<evidence type="ECO:0000256" key="2">
    <source>
        <dbReference type="ARBA" id="ARBA00022692"/>
    </source>
</evidence>
<protein>
    <submittedName>
        <fullName evidence="5">Si:ch211-215e19.6</fullName>
    </submittedName>
</protein>